<dbReference type="EMBL" id="JBHSEF010000025">
    <property type="protein sequence ID" value="MFC4355839.1"/>
    <property type="molecule type" value="Genomic_DNA"/>
</dbReference>
<dbReference type="InterPro" id="IPR004682">
    <property type="entry name" value="TRAP_DctP"/>
</dbReference>
<dbReference type="PROSITE" id="PS51257">
    <property type="entry name" value="PROKAR_LIPOPROTEIN"/>
    <property type="match status" value="1"/>
</dbReference>
<dbReference type="NCBIfam" id="NF037995">
    <property type="entry name" value="TRAP_S1"/>
    <property type="match status" value="1"/>
</dbReference>
<sequence length="346" mass="37814">MKKVLFLFLCLVGIAVFAVGCSSNDTSNQSANNQGNDGQSNDTNGEAVVLKLGHVWPSSEIHTQSAEKFAEEVEELSDGKLKIEIYGDSTLGADKDLLEGLKIGTADIWAGGAGVLSGASDTANIFTVPFLFDTQEHFDKVYDGEVGQEISDKIAEESGYKVISYWTRGARWLTVDKEVHTPEDMAGLKIRVPDSPVFVKSFEQLGAAPTPMAFGEVFTSLQQGVIDGQENPLSLIYNSKFNEVVDYLVKTEHVREPIAVAISQEKFDSLSPDLQEVLLTAASGEAKKFAYDEVTQGDTEYLQNLQDAGMTLIEPDISAFQAKLEGFVEENFPEISDIYETIRNAK</sequence>
<evidence type="ECO:0000256" key="3">
    <source>
        <dbReference type="ARBA" id="ARBA00022729"/>
    </source>
</evidence>
<dbReference type="PANTHER" id="PTHR33376">
    <property type="match status" value="1"/>
</dbReference>
<dbReference type="Pfam" id="PF03480">
    <property type="entry name" value="DctP"/>
    <property type="match status" value="1"/>
</dbReference>
<dbReference type="CDD" id="cd13603">
    <property type="entry name" value="PBP2_TRAP_Siap_TeaA_like"/>
    <property type="match status" value="1"/>
</dbReference>
<dbReference type="NCBIfam" id="TIGR00787">
    <property type="entry name" value="dctP"/>
    <property type="match status" value="1"/>
</dbReference>
<comment type="similarity">
    <text evidence="1">Belongs to the bacterial solute-binding protein 7 family.</text>
</comment>
<evidence type="ECO:0000256" key="4">
    <source>
        <dbReference type="SAM" id="SignalP"/>
    </source>
</evidence>
<dbReference type="PIRSF" id="PIRSF006470">
    <property type="entry name" value="DctB"/>
    <property type="match status" value="1"/>
</dbReference>
<dbReference type="InterPro" id="IPR018389">
    <property type="entry name" value="DctP_fam"/>
</dbReference>
<keyword evidence="3 4" id="KW-0732">Signal</keyword>
<keyword evidence="2" id="KW-0813">Transport</keyword>
<evidence type="ECO:0000313" key="6">
    <source>
        <dbReference type="Proteomes" id="UP001595733"/>
    </source>
</evidence>
<dbReference type="Proteomes" id="UP001595733">
    <property type="component" value="Unassembled WGS sequence"/>
</dbReference>
<dbReference type="PANTHER" id="PTHR33376:SF7">
    <property type="entry name" value="C4-DICARBOXYLATE-BINDING PROTEIN DCTB"/>
    <property type="match status" value="1"/>
</dbReference>
<feature type="signal peptide" evidence="4">
    <location>
        <begin position="1"/>
        <end position="18"/>
    </location>
</feature>
<protein>
    <submittedName>
        <fullName evidence="5">TRAP transporter substrate-binding protein</fullName>
    </submittedName>
</protein>
<dbReference type="InterPro" id="IPR038404">
    <property type="entry name" value="TRAP_DctP_sf"/>
</dbReference>
<comment type="caution">
    <text evidence="5">The sequence shown here is derived from an EMBL/GenBank/DDBJ whole genome shotgun (WGS) entry which is preliminary data.</text>
</comment>
<evidence type="ECO:0000256" key="2">
    <source>
        <dbReference type="ARBA" id="ARBA00022448"/>
    </source>
</evidence>
<keyword evidence="6" id="KW-1185">Reference proteome</keyword>
<proteinExistence type="inferred from homology"/>
<feature type="chain" id="PRO_5047185335" evidence="4">
    <location>
        <begin position="19"/>
        <end position="346"/>
    </location>
</feature>
<organism evidence="5 6">
    <name type="scientific">Chryseomicrobium palamuruense</name>
    <dbReference type="NCBI Taxonomy" id="682973"/>
    <lineage>
        <taxon>Bacteria</taxon>
        <taxon>Bacillati</taxon>
        <taxon>Bacillota</taxon>
        <taxon>Bacilli</taxon>
        <taxon>Bacillales</taxon>
        <taxon>Caryophanaceae</taxon>
        <taxon>Chryseomicrobium</taxon>
    </lineage>
</organism>
<accession>A0ABV8UXR3</accession>
<reference evidence="6" key="1">
    <citation type="journal article" date="2019" name="Int. J. Syst. Evol. Microbiol.">
        <title>The Global Catalogue of Microorganisms (GCM) 10K type strain sequencing project: providing services to taxonomists for standard genome sequencing and annotation.</title>
        <authorList>
            <consortium name="The Broad Institute Genomics Platform"/>
            <consortium name="The Broad Institute Genome Sequencing Center for Infectious Disease"/>
            <person name="Wu L."/>
            <person name="Ma J."/>
        </authorList>
    </citation>
    <scope>NUCLEOTIDE SEQUENCE [LARGE SCALE GENOMIC DNA]</scope>
    <source>
        <strain evidence="6">CCUG 50353</strain>
    </source>
</reference>
<gene>
    <name evidence="5" type="ORF">ACFO0S_12330</name>
</gene>
<name>A0ABV8UXR3_9BACL</name>
<dbReference type="RefSeq" id="WP_378142399.1">
    <property type="nucleotide sequence ID" value="NZ_JBHSEF010000025.1"/>
</dbReference>
<dbReference type="Gene3D" id="3.40.190.170">
    <property type="entry name" value="Bacterial extracellular solute-binding protein, family 7"/>
    <property type="match status" value="1"/>
</dbReference>
<evidence type="ECO:0000313" key="5">
    <source>
        <dbReference type="EMBL" id="MFC4355839.1"/>
    </source>
</evidence>
<evidence type="ECO:0000256" key="1">
    <source>
        <dbReference type="ARBA" id="ARBA00009023"/>
    </source>
</evidence>